<name>A0A0B4FRD4_METAF</name>
<evidence type="ECO:0008006" key="5">
    <source>
        <dbReference type="Google" id="ProtNLM"/>
    </source>
</evidence>
<organism evidence="3 4">
    <name type="scientific">Metarhizium anisopliae (strain ARSEF 549)</name>
    <dbReference type="NCBI Taxonomy" id="3151832"/>
    <lineage>
        <taxon>Eukaryota</taxon>
        <taxon>Fungi</taxon>
        <taxon>Dikarya</taxon>
        <taxon>Ascomycota</taxon>
        <taxon>Pezizomycotina</taxon>
        <taxon>Sordariomycetes</taxon>
        <taxon>Hypocreomycetidae</taxon>
        <taxon>Hypocreales</taxon>
        <taxon>Clavicipitaceae</taxon>
        <taxon>Metarhizium</taxon>
    </lineage>
</organism>
<evidence type="ECO:0000256" key="1">
    <source>
        <dbReference type="SAM" id="MobiDB-lite"/>
    </source>
</evidence>
<keyword evidence="2" id="KW-0812">Transmembrane</keyword>
<evidence type="ECO:0000313" key="3">
    <source>
        <dbReference type="EMBL" id="KID68301.1"/>
    </source>
</evidence>
<feature type="transmembrane region" description="Helical" evidence="2">
    <location>
        <begin position="161"/>
        <end position="182"/>
    </location>
</feature>
<dbReference type="HOGENOM" id="CLU_113394_0_0_1"/>
<dbReference type="OrthoDB" id="3231000at2759"/>
<dbReference type="EMBL" id="AZNF01000003">
    <property type="protein sequence ID" value="KID68301.1"/>
    <property type="molecule type" value="Genomic_DNA"/>
</dbReference>
<proteinExistence type="predicted"/>
<keyword evidence="2" id="KW-0472">Membrane</keyword>
<sequence>MEESNLRLGNDLEESPTAQRRSSTPVVSPQHSTRIASWTQSERGLQQSLLNSAEKLVRANMSAETLIQPENALPKGALRAPGTLVTILASTFLPASLAVGCLSMNTRFAKLGGMLFDLVGVIVLIGGFAVVSVAVIRIWIRARSHGPWKTKTQRARSVKSKARVWIIVSCLYLLVTASFLIIMLGNYLVGGVTLGVTAAVSLVGFALYLLR</sequence>
<feature type="transmembrane region" description="Helical" evidence="2">
    <location>
        <begin position="84"/>
        <end position="106"/>
    </location>
</feature>
<accession>A0A0B4FRD4</accession>
<comment type="caution">
    <text evidence="3">The sequence shown here is derived from an EMBL/GenBank/DDBJ whole genome shotgun (WGS) entry which is preliminary data.</text>
</comment>
<dbReference type="VEuPathDB" id="FungiDB:MAN_03157"/>
<keyword evidence="2" id="KW-1133">Transmembrane helix</keyword>
<dbReference type="Proteomes" id="UP000031186">
    <property type="component" value="Unassembled WGS sequence"/>
</dbReference>
<feature type="transmembrane region" description="Helical" evidence="2">
    <location>
        <begin position="118"/>
        <end position="140"/>
    </location>
</feature>
<keyword evidence="4" id="KW-1185">Reference proteome</keyword>
<evidence type="ECO:0000313" key="4">
    <source>
        <dbReference type="Proteomes" id="UP000031186"/>
    </source>
</evidence>
<feature type="region of interest" description="Disordered" evidence="1">
    <location>
        <begin position="1"/>
        <end position="32"/>
    </location>
</feature>
<feature type="transmembrane region" description="Helical" evidence="2">
    <location>
        <begin position="188"/>
        <end position="210"/>
    </location>
</feature>
<reference evidence="3 4" key="1">
    <citation type="journal article" date="2014" name="Proc. Natl. Acad. Sci. U.S.A.">
        <title>Trajectory and genomic determinants of fungal-pathogen speciation and host adaptation.</title>
        <authorList>
            <person name="Hu X."/>
            <person name="Xiao G."/>
            <person name="Zheng P."/>
            <person name="Shang Y."/>
            <person name="Su Y."/>
            <person name="Zhang X."/>
            <person name="Liu X."/>
            <person name="Zhan S."/>
            <person name="St Leger R.J."/>
            <person name="Wang C."/>
        </authorList>
    </citation>
    <scope>NUCLEOTIDE SEQUENCE [LARGE SCALE GENOMIC DNA]</scope>
    <source>
        <strain evidence="3 4">ARSEF 549</strain>
    </source>
</reference>
<protein>
    <recommendedName>
        <fullName evidence="5">Transmembrane protein</fullName>
    </recommendedName>
</protein>
<gene>
    <name evidence="3" type="ORF">MAN_03157</name>
</gene>
<feature type="compositionally biased region" description="Polar residues" evidence="1">
    <location>
        <begin position="16"/>
        <end position="32"/>
    </location>
</feature>
<evidence type="ECO:0000256" key="2">
    <source>
        <dbReference type="SAM" id="Phobius"/>
    </source>
</evidence>
<dbReference type="AlphaFoldDB" id="A0A0B4FRD4"/>
<feature type="non-terminal residue" evidence="3">
    <location>
        <position position="1"/>
    </location>
</feature>